<feature type="compositionally biased region" description="Basic residues" evidence="1">
    <location>
        <begin position="143"/>
        <end position="155"/>
    </location>
</feature>
<evidence type="ECO:0000313" key="2">
    <source>
        <dbReference type="EMBL" id="KKL07405.1"/>
    </source>
</evidence>
<feature type="region of interest" description="Disordered" evidence="1">
    <location>
        <begin position="114"/>
        <end position="155"/>
    </location>
</feature>
<name>A0A0F9ADC5_9ZZZZ</name>
<dbReference type="AlphaFoldDB" id="A0A0F9ADC5"/>
<reference evidence="2" key="1">
    <citation type="journal article" date="2015" name="Nature">
        <title>Complex archaea that bridge the gap between prokaryotes and eukaryotes.</title>
        <authorList>
            <person name="Spang A."/>
            <person name="Saw J.H."/>
            <person name="Jorgensen S.L."/>
            <person name="Zaremba-Niedzwiedzka K."/>
            <person name="Martijn J."/>
            <person name="Lind A.E."/>
            <person name="van Eijk R."/>
            <person name="Schleper C."/>
            <person name="Guy L."/>
            <person name="Ettema T.J."/>
        </authorList>
    </citation>
    <scope>NUCLEOTIDE SEQUENCE</scope>
</reference>
<protein>
    <submittedName>
        <fullName evidence="2">Uncharacterized protein</fullName>
    </submittedName>
</protein>
<organism evidence="2">
    <name type="scientific">marine sediment metagenome</name>
    <dbReference type="NCBI Taxonomy" id="412755"/>
    <lineage>
        <taxon>unclassified sequences</taxon>
        <taxon>metagenomes</taxon>
        <taxon>ecological metagenomes</taxon>
    </lineage>
</organism>
<dbReference type="EMBL" id="LAZR01043307">
    <property type="protein sequence ID" value="KKL07405.1"/>
    <property type="molecule type" value="Genomic_DNA"/>
</dbReference>
<gene>
    <name evidence="2" type="ORF">LCGC14_2586370</name>
</gene>
<sequence length="155" mass="17713">MYVSLVERQHVPPEKIAGSIKWQPAHVEWVYLRTERATVKNLEKIRAERLKRLAAGEDVFMITSRIKPGDKRHGVNRRVRRHNASIARRLLPKLKAQLRRDQARVEKVLSEEFASRGMKKGKKAATPVEERTEGGVILPKGVKAPRKTRKRGAVA</sequence>
<evidence type="ECO:0000256" key="1">
    <source>
        <dbReference type="SAM" id="MobiDB-lite"/>
    </source>
</evidence>
<proteinExistence type="predicted"/>
<accession>A0A0F9ADC5</accession>
<comment type="caution">
    <text evidence="2">The sequence shown here is derived from an EMBL/GenBank/DDBJ whole genome shotgun (WGS) entry which is preliminary data.</text>
</comment>